<dbReference type="PROSITE" id="PS51900">
    <property type="entry name" value="CB"/>
    <property type="match status" value="1"/>
</dbReference>
<keyword evidence="1 3" id="KW-0238">DNA-binding</keyword>
<feature type="domain" description="Core-binding (CB)" evidence="5">
    <location>
        <begin position="53"/>
        <end position="125"/>
    </location>
</feature>
<comment type="caution">
    <text evidence="6">The sequence shown here is derived from an EMBL/GenBank/DDBJ whole genome shotgun (WGS) entry which is preliminary data.</text>
</comment>
<dbReference type="EMBL" id="JAINVB010000001">
    <property type="protein sequence ID" value="MCK0087458.1"/>
    <property type="molecule type" value="Genomic_DNA"/>
</dbReference>
<dbReference type="GO" id="GO:0006310">
    <property type="term" value="P:DNA recombination"/>
    <property type="evidence" value="ECO:0007669"/>
    <property type="project" value="UniProtKB-KW"/>
</dbReference>
<dbReference type="InterPro" id="IPR050090">
    <property type="entry name" value="Tyrosine_recombinase_XerCD"/>
</dbReference>
<dbReference type="PANTHER" id="PTHR30349">
    <property type="entry name" value="PHAGE INTEGRASE-RELATED"/>
    <property type="match status" value="1"/>
</dbReference>
<name>A0AAW5F6F5_CLOSY</name>
<evidence type="ECO:0000256" key="3">
    <source>
        <dbReference type="PROSITE-ProRule" id="PRU01248"/>
    </source>
</evidence>
<dbReference type="InterPro" id="IPR002104">
    <property type="entry name" value="Integrase_catalytic"/>
</dbReference>
<dbReference type="Gene3D" id="1.10.443.10">
    <property type="entry name" value="Intergrase catalytic core"/>
    <property type="match status" value="1"/>
</dbReference>
<gene>
    <name evidence="6" type="ORF">K5I21_16570</name>
</gene>
<accession>A0AAW5F6F5</accession>
<dbReference type="AlphaFoldDB" id="A0AAW5F6F5"/>
<dbReference type="InterPro" id="IPR013762">
    <property type="entry name" value="Integrase-like_cat_sf"/>
</dbReference>
<dbReference type="GO" id="GO:0003677">
    <property type="term" value="F:DNA binding"/>
    <property type="evidence" value="ECO:0007669"/>
    <property type="project" value="UniProtKB-UniRule"/>
</dbReference>
<proteinExistence type="predicted"/>
<dbReference type="GO" id="GO:0015074">
    <property type="term" value="P:DNA integration"/>
    <property type="evidence" value="ECO:0007669"/>
    <property type="project" value="InterPro"/>
</dbReference>
<dbReference type="InterPro" id="IPR044068">
    <property type="entry name" value="CB"/>
</dbReference>
<dbReference type="SUPFAM" id="SSF56349">
    <property type="entry name" value="DNA breaking-rejoining enzymes"/>
    <property type="match status" value="1"/>
</dbReference>
<evidence type="ECO:0000256" key="1">
    <source>
        <dbReference type="ARBA" id="ARBA00023125"/>
    </source>
</evidence>
<protein>
    <submittedName>
        <fullName evidence="6">Site-specific integrase</fullName>
    </submittedName>
</protein>
<reference evidence="6" key="1">
    <citation type="journal article" date="2022" name="Cell Host Microbe">
        <title>Colonization of the live biotherapeutic product VE303 and modulation of the microbiota and metabolites in healthy volunteers.</title>
        <authorList>
            <person name="Dsouza M."/>
            <person name="Menon R."/>
            <person name="Crossette E."/>
            <person name="Bhattarai S.K."/>
            <person name="Schneider J."/>
            <person name="Kim Y.G."/>
            <person name="Reddy S."/>
            <person name="Caballero S."/>
            <person name="Felix C."/>
            <person name="Cornacchione L."/>
            <person name="Hendrickson J."/>
            <person name="Watson A.R."/>
            <person name="Minot S.S."/>
            <person name="Greenfield N."/>
            <person name="Schopf L."/>
            <person name="Szabady R."/>
            <person name="Patarroyo J."/>
            <person name="Smith W."/>
            <person name="Harrison P."/>
            <person name="Kuijper E.J."/>
            <person name="Kelly C.P."/>
            <person name="Olle B."/>
            <person name="Bobilev D."/>
            <person name="Silber J.L."/>
            <person name="Bucci V."/>
            <person name="Roberts B."/>
            <person name="Faith J."/>
            <person name="Norman J.M."/>
        </authorList>
    </citation>
    <scope>NUCLEOTIDE SEQUENCE</scope>
    <source>
        <strain evidence="6">VE303-04</strain>
    </source>
</reference>
<feature type="domain" description="Tyr recombinase" evidence="4">
    <location>
        <begin position="141"/>
        <end position="315"/>
    </location>
</feature>
<dbReference type="PANTHER" id="PTHR30349:SF89">
    <property type="entry name" value="INTEGRASE_RECOMBINASE"/>
    <property type="match status" value="1"/>
</dbReference>
<evidence type="ECO:0000313" key="6">
    <source>
        <dbReference type="EMBL" id="MCK0087458.1"/>
    </source>
</evidence>
<sequence length="320" mass="37372">MKYLSDSLPQTACIPLSFGNEAPEQALGILSPEPSSDEEKREYAKQTAIRHAMSIEDYRLYLSAQNMSENTIHVYAYAIRQFFALYHEITYSNLKLYKVFLLEHYKPQTVNLRIRALNSYIEFKKLNPGKIPMVRIQHKNYLDNVISEADYEYLKNCLLRDEKYLYYFIIRFMAATGARVSEVIQFEAEDIFTGYKDIYSKGNKVRRIYVPKALQKDAIAWLKAIRQERGFVFLNRYGNPITPGGIRGQLKNMALAYGMNPEVVHPHSFRHRFAKSFIEKCGDISLLSDLLGHKNLETTRIYLRRSSSEQYEIINKVVDW</sequence>
<evidence type="ECO:0000313" key="7">
    <source>
        <dbReference type="Proteomes" id="UP001203136"/>
    </source>
</evidence>
<evidence type="ECO:0000259" key="4">
    <source>
        <dbReference type="PROSITE" id="PS51898"/>
    </source>
</evidence>
<dbReference type="RefSeq" id="WP_021643801.1">
    <property type="nucleotide sequence ID" value="NZ_CABHNX010000215.1"/>
</dbReference>
<dbReference type="Pfam" id="PF00589">
    <property type="entry name" value="Phage_integrase"/>
    <property type="match status" value="1"/>
</dbReference>
<dbReference type="InterPro" id="IPR011010">
    <property type="entry name" value="DNA_brk_join_enz"/>
</dbReference>
<organism evidence="6 7">
    <name type="scientific">Clostridium symbiosum</name>
    <name type="common">Bacteroides symbiosus</name>
    <dbReference type="NCBI Taxonomy" id="1512"/>
    <lineage>
        <taxon>Bacteria</taxon>
        <taxon>Bacillati</taxon>
        <taxon>Bacillota</taxon>
        <taxon>Clostridia</taxon>
        <taxon>Lachnospirales</taxon>
        <taxon>Lachnospiraceae</taxon>
        <taxon>Otoolea</taxon>
    </lineage>
</organism>
<evidence type="ECO:0000259" key="5">
    <source>
        <dbReference type="PROSITE" id="PS51900"/>
    </source>
</evidence>
<dbReference type="Proteomes" id="UP001203136">
    <property type="component" value="Unassembled WGS sequence"/>
</dbReference>
<dbReference type="GeneID" id="57969435"/>
<evidence type="ECO:0000256" key="2">
    <source>
        <dbReference type="ARBA" id="ARBA00023172"/>
    </source>
</evidence>
<dbReference type="PROSITE" id="PS51898">
    <property type="entry name" value="TYR_RECOMBINASE"/>
    <property type="match status" value="1"/>
</dbReference>
<dbReference type="Gene3D" id="1.10.150.130">
    <property type="match status" value="1"/>
</dbReference>
<dbReference type="InterPro" id="IPR010998">
    <property type="entry name" value="Integrase_recombinase_N"/>
</dbReference>
<keyword evidence="2" id="KW-0233">DNA recombination</keyword>